<dbReference type="EMBL" id="CP089051">
    <property type="protein sequence ID" value="UYF70527.1"/>
    <property type="molecule type" value="Genomic_DNA"/>
</dbReference>
<proteinExistence type="predicted"/>
<dbReference type="Proteomes" id="UP001164064">
    <property type="component" value="Chromosome"/>
</dbReference>
<dbReference type="AlphaFoldDB" id="A0AA46S2G3"/>
<reference evidence="1" key="1">
    <citation type="journal article" date="2022" name="J Glob Antimicrob Resist">
        <title>Comparative analysis of IMP-4- and OXA-58-containing plasmids of three carbapenemase-producing Acinetobacter ursingii strains in the Netherlands.</title>
        <authorList>
            <person name="Hendrickx A.P.A."/>
            <person name="Schade R.P."/>
            <person name="Landman F."/>
            <person name="Bosch T."/>
            <person name="Schouls L.M."/>
            <person name="van Dijk K."/>
        </authorList>
    </citation>
    <scope>NUCLEOTIDE SEQUENCE</scope>
    <source>
        <strain evidence="1">RIVM_C010559</strain>
    </source>
</reference>
<name>A0AA46S2G3_9GAMM</name>
<dbReference type="RefSeq" id="WP_263512067.1">
    <property type="nucleotide sequence ID" value="NZ_CP089051.1"/>
</dbReference>
<evidence type="ECO:0000313" key="2">
    <source>
        <dbReference type="Proteomes" id="UP001164064"/>
    </source>
</evidence>
<gene>
    <name evidence="1" type="ORF">LSO60_09480</name>
</gene>
<organism evidence="1 2">
    <name type="scientific">Acinetobacter ursingii</name>
    <dbReference type="NCBI Taxonomy" id="108980"/>
    <lineage>
        <taxon>Bacteria</taxon>
        <taxon>Pseudomonadati</taxon>
        <taxon>Pseudomonadota</taxon>
        <taxon>Gammaproteobacteria</taxon>
        <taxon>Moraxellales</taxon>
        <taxon>Moraxellaceae</taxon>
        <taxon>Acinetobacter</taxon>
    </lineage>
</organism>
<accession>A0AA46S2G3</accession>
<protein>
    <submittedName>
        <fullName evidence="1">Uncharacterized protein</fullName>
    </submittedName>
</protein>
<sequence length="161" mass="18827">MIDLELERKAFNDWHFLTYGEFVNWWDDAPASWIHNDRWKGWISSAESKQAEIDALKAKLAKVESGEFVVVPKSEIGNYYFDDSECIYIDEPDSFLSELDVGEVCEVKRRDYFDLPTQYAAKVFIDIDNIEWRLFESELEAEIAANECKDKFWGEQGDGDE</sequence>
<evidence type="ECO:0000313" key="1">
    <source>
        <dbReference type="EMBL" id="UYF70527.1"/>
    </source>
</evidence>